<proteinExistence type="predicted"/>
<keyword evidence="1" id="KW-0175">Coiled coil</keyword>
<protein>
    <submittedName>
        <fullName evidence="2">(apollo) hypothetical protein</fullName>
    </submittedName>
</protein>
<comment type="caution">
    <text evidence="2">The sequence shown here is derived from an EMBL/GenBank/DDBJ whole genome shotgun (WGS) entry which is preliminary data.</text>
</comment>
<name>A0A8S3X332_PARAO</name>
<dbReference type="OrthoDB" id="6817099at2759"/>
<dbReference type="Proteomes" id="UP000691718">
    <property type="component" value="Unassembled WGS sequence"/>
</dbReference>
<dbReference type="EMBL" id="CAJQZP010000885">
    <property type="protein sequence ID" value="CAG4993475.1"/>
    <property type="molecule type" value="Genomic_DNA"/>
</dbReference>
<gene>
    <name evidence="2" type="ORF">PAPOLLO_LOCUS12511</name>
</gene>
<sequence>MDTGELACGDKNNILSISPRQMKVDEKKDEALENSSIDINNSAKANTKTINHNVVTPKLIEDNEVKLKERIAQCRSIIESLKCELNKEKFKLEKESIPFESETSKTSSRVPAFDDELNSDRYTKDLLLERNLYTSCMESRLNYDENMAEYEKQLQRYQNTLNMAQLEKKNAIRKQMLAKAFNLKILEVENQCNIELLRVKQSLQCLEPLRMIANKWKTNVDDSSDLNTFELIPRYPELKSNDVVDANRTVCVDMEKKLTLENFKNNLEDVDILNSLDS</sequence>
<organism evidence="2 3">
    <name type="scientific">Parnassius apollo</name>
    <name type="common">Apollo butterfly</name>
    <name type="synonym">Papilio apollo</name>
    <dbReference type="NCBI Taxonomy" id="110799"/>
    <lineage>
        <taxon>Eukaryota</taxon>
        <taxon>Metazoa</taxon>
        <taxon>Ecdysozoa</taxon>
        <taxon>Arthropoda</taxon>
        <taxon>Hexapoda</taxon>
        <taxon>Insecta</taxon>
        <taxon>Pterygota</taxon>
        <taxon>Neoptera</taxon>
        <taxon>Endopterygota</taxon>
        <taxon>Lepidoptera</taxon>
        <taxon>Glossata</taxon>
        <taxon>Ditrysia</taxon>
        <taxon>Papilionoidea</taxon>
        <taxon>Papilionidae</taxon>
        <taxon>Parnassiinae</taxon>
        <taxon>Parnassini</taxon>
        <taxon>Parnassius</taxon>
        <taxon>Parnassius</taxon>
    </lineage>
</organism>
<accession>A0A8S3X332</accession>
<evidence type="ECO:0000313" key="3">
    <source>
        <dbReference type="Proteomes" id="UP000691718"/>
    </source>
</evidence>
<reference evidence="2" key="1">
    <citation type="submission" date="2021-04" db="EMBL/GenBank/DDBJ databases">
        <authorList>
            <person name="Tunstrom K."/>
        </authorList>
    </citation>
    <scope>NUCLEOTIDE SEQUENCE</scope>
</reference>
<dbReference type="AlphaFoldDB" id="A0A8S3X332"/>
<evidence type="ECO:0000313" key="2">
    <source>
        <dbReference type="EMBL" id="CAG4993475.1"/>
    </source>
</evidence>
<keyword evidence="3" id="KW-1185">Reference proteome</keyword>
<feature type="coiled-coil region" evidence="1">
    <location>
        <begin position="140"/>
        <end position="174"/>
    </location>
</feature>
<evidence type="ECO:0000256" key="1">
    <source>
        <dbReference type="SAM" id="Coils"/>
    </source>
</evidence>